<name>A0A6P2JQD9_9BURK</name>
<accession>A0A6P2JQD9</accession>
<proteinExistence type="predicted"/>
<evidence type="ECO:0000313" key="3">
    <source>
        <dbReference type="Proteomes" id="UP000494125"/>
    </source>
</evidence>
<gene>
    <name evidence="2" type="ORF">BDI24065_02098</name>
</gene>
<evidence type="ECO:0000313" key="2">
    <source>
        <dbReference type="EMBL" id="VWB46207.1"/>
    </source>
</evidence>
<dbReference type="AlphaFoldDB" id="A0A6P2JQD9"/>
<protein>
    <submittedName>
        <fullName evidence="2">Sugar-binding protein</fullName>
    </submittedName>
</protein>
<reference evidence="2 3" key="1">
    <citation type="submission" date="2019-09" db="EMBL/GenBank/DDBJ databases">
        <authorList>
            <person name="Depoorter E."/>
        </authorList>
    </citation>
    <scope>NUCLEOTIDE SEQUENCE [LARGE SCALE GENOMIC DNA]</scope>
    <source>
        <strain evidence="2">LMG 24065</strain>
    </source>
</reference>
<dbReference type="InterPro" id="IPR045351">
    <property type="entry name" value="DUF6531"/>
</dbReference>
<organism evidence="2 3">
    <name type="scientific">Burkholderia diffusa</name>
    <dbReference type="NCBI Taxonomy" id="488732"/>
    <lineage>
        <taxon>Bacteria</taxon>
        <taxon>Pseudomonadati</taxon>
        <taxon>Pseudomonadota</taxon>
        <taxon>Betaproteobacteria</taxon>
        <taxon>Burkholderiales</taxon>
        <taxon>Burkholderiaceae</taxon>
        <taxon>Burkholderia</taxon>
        <taxon>Burkholderia cepacia complex</taxon>
    </lineage>
</organism>
<evidence type="ECO:0000259" key="1">
    <source>
        <dbReference type="Pfam" id="PF20148"/>
    </source>
</evidence>
<dbReference type="Proteomes" id="UP000494125">
    <property type="component" value="Unassembled WGS sequence"/>
</dbReference>
<keyword evidence="3" id="KW-1185">Reference proteome</keyword>
<feature type="domain" description="DUF6531" evidence="1">
    <location>
        <begin position="28"/>
        <end position="95"/>
    </location>
</feature>
<dbReference type="EMBL" id="CABVPN010000008">
    <property type="protein sequence ID" value="VWB46207.1"/>
    <property type="molecule type" value="Genomic_DNA"/>
</dbReference>
<dbReference type="Pfam" id="PF20148">
    <property type="entry name" value="DUF6531"/>
    <property type="match status" value="1"/>
</dbReference>
<sequence length="101" mass="11189">MRTRRRPKSRHVAVQGLRDWAEGTVGSIGFALGEESFTHTDFVLPGIVPVEWARTYRSNFGAHDGQGPLVPRWTTPYHVAFEAKGDELLYHDASGCCSATT</sequence>